<proteinExistence type="predicted"/>
<evidence type="ECO:0000313" key="2">
    <source>
        <dbReference type="Proteomes" id="UP000277293"/>
    </source>
</evidence>
<dbReference type="InterPro" id="IPR027417">
    <property type="entry name" value="P-loop_NTPase"/>
</dbReference>
<dbReference type="Gene3D" id="3.40.50.300">
    <property type="entry name" value="P-loop containing nucleotide triphosphate hydrolases"/>
    <property type="match status" value="1"/>
</dbReference>
<organism evidence="1 2">
    <name type="scientific">Streptococcus koreensis</name>
    <dbReference type="NCBI Taxonomy" id="2382163"/>
    <lineage>
        <taxon>Bacteria</taxon>
        <taxon>Bacillati</taxon>
        <taxon>Bacillota</taxon>
        <taxon>Bacilli</taxon>
        <taxon>Lactobacillales</taxon>
        <taxon>Streptococcaceae</taxon>
        <taxon>Streptococcus</taxon>
    </lineage>
</organism>
<name>A0ABM6ZA22_9STRE</name>
<dbReference type="PANTHER" id="PTHR37816">
    <property type="entry name" value="YALI0E33011P"/>
    <property type="match status" value="1"/>
</dbReference>
<evidence type="ECO:0000313" key="1">
    <source>
        <dbReference type="EMBL" id="AYF94310.1"/>
    </source>
</evidence>
<gene>
    <name evidence="1" type="ORF">D7D50_06775</name>
</gene>
<sequence>MKITIIGYSGSGKSTLAKTLADHYQLSLLHLDRLQFLPNWQDNDPDKMEQEVLTFLDTKENWVIDGNYAWCQYERRLEESDWIIFLNFSRWNRLYRAWKRARHFRGQVRDSMATGCIEKLDWEFIRWVLWDGRQARQVTRYQTVGQTYSDKFIALKNQKELDRFLNKVKNDLLESK</sequence>
<dbReference type="InterPro" id="IPR052922">
    <property type="entry name" value="Cytidylate_Kinase-2"/>
</dbReference>
<keyword evidence="2" id="KW-1185">Reference proteome</keyword>
<reference evidence="2" key="1">
    <citation type="submission" date="2018-09" db="EMBL/GenBank/DDBJ databases">
        <title>Complete genome sequence of Streptococcus sp. KCOM 2890 (=JS71).</title>
        <authorList>
            <person name="Kook J.-K."/>
            <person name="Park S.-N."/>
            <person name="Lim Y.K."/>
        </authorList>
    </citation>
    <scope>NUCLEOTIDE SEQUENCE [LARGE SCALE GENOMIC DNA]</scope>
    <source>
        <strain evidence="2">JS71</strain>
    </source>
</reference>
<dbReference type="NCBIfam" id="NF005576">
    <property type="entry name" value="PRK07261.1"/>
    <property type="match status" value="1"/>
</dbReference>
<protein>
    <submittedName>
        <fullName evidence="1">DNA topology modulation protein</fullName>
    </submittedName>
</protein>
<dbReference type="EMBL" id="CP032620">
    <property type="protein sequence ID" value="AYF94310.1"/>
    <property type="molecule type" value="Genomic_DNA"/>
</dbReference>
<dbReference type="RefSeq" id="WP_120701808.1">
    <property type="nucleotide sequence ID" value="NZ_CP032620.1"/>
</dbReference>
<dbReference type="PANTHER" id="PTHR37816:SF3">
    <property type="entry name" value="MODULATES DNA TOPOLOGY"/>
    <property type="match status" value="1"/>
</dbReference>
<dbReference type="SUPFAM" id="SSF52540">
    <property type="entry name" value="P-loop containing nucleoside triphosphate hydrolases"/>
    <property type="match status" value="1"/>
</dbReference>
<accession>A0ABM6ZA22</accession>
<dbReference type="Proteomes" id="UP000277293">
    <property type="component" value="Chromosome"/>
</dbReference>